<keyword evidence="2" id="KW-1185">Reference proteome</keyword>
<dbReference type="EMBL" id="GL452838">
    <property type="protein sequence ID" value="EFN76676.1"/>
    <property type="molecule type" value="Genomic_DNA"/>
</dbReference>
<gene>
    <name evidence="1" type="ORF">EAI_06935</name>
</gene>
<reference evidence="1 2" key="1">
    <citation type="journal article" date="2010" name="Science">
        <title>Genomic comparison of the ants Camponotus floridanus and Harpegnathos saltator.</title>
        <authorList>
            <person name="Bonasio R."/>
            <person name="Zhang G."/>
            <person name="Ye C."/>
            <person name="Mutti N.S."/>
            <person name="Fang X."/>
            <person name="Qin N."/>
            <person name="Donahue G."/>
            <person name="Yang P."/>
            <person name="Li Q."/>
            <person name="Li C."/>
            <person name="Zhang P."/>
            <person name="Huang Z."/>
            <person name="Berger S.L."/>
            <person name="Reinberg D."/>
            <person name="Wang J."/>
            <person name="Liebig J."/>
        </authorList>
    </citation>
    <scope>NUCLEOTIDE SEQUENCE [LARGE SCALE GENOMIC DNA]</scope>
    <source>
        <strain evidence="1 2">R22 G/1</strain>
    </source>
</reference>
<evidence type="ECO:0000313" key="1">
    <source>
        <dbReference type="EMBL" id="EFN76676.1"/>
    </source>
</evidence>
<dbReference type="Proteomes" id="UP000008237">
    <property type="component" value="Unassembled WGS sequence"/>
</dbReference>
<evidence type="ECO:0000313" key="2">
    <source>
        <dbReference type="Proteomes" id="UP000008237"/>
    </source>
</evidence>
<accession>E2C5V5</accession>
<organism evidence="2">
    <name type="scientific">Harpegnathos saltator</name>
    <name type="common">Jerdon's jumping ant</name>
    <dbReference type="NCBI Taxonomy" id="610380"/>
    <lineage>
        <taxon>Eukaryota</taxon>
        <taxon>Metazoa</taxon>
        <taxon>Ecdysozoa</taxon>
        <taxon>Arthropoda</taxon>
        <taxon>Hexapoda</taxon>
        <taxon>Insecta</taxon>
        <taxon>Pterygota</taxon>
        <taxon>Neoptera</taxon>
        <taxon>Endopterygota</taxon>
        <taxon>Hymenoptera</taxon>
        <taxon>Apocrita</taxon>
        <taxon>Aculeata</taxon>
        <taxon>Formicoidea</taxon>
        <taxon>Formicidae</taxon>
        <taxon>Ponerinae</taxon>
        <taxon>Ponerini</taxon>
        <taxon>Harpegnathos</taxon>
    </lineage>
</organism>
<proteinExistence type="predicted"/>
<dbReference type="InParanoid" id="E2C5V5"/>
<name>E2C5V5_HARSA</name>
<protein>
    <submittedName>
        <fullName evidence="1">Uncharacterized protein</fullName>
    </submittedName>
</protein>
<dbReference type="AlphaFoldDB" id="E2C5V5"/>
<sequence>MMNLLEIQIGLQTKTFSERYDEESGLRGSGAEAKVPRKRLGQLIEPVHLEAFRSRVTGDRTIGLSKSSDFFSGAFAQLRLAANISPANSLNLILDSKRSQLSLDVLLEIPLSICLDDGQLRAVPPTRVGSAAAESVHEYGRGVFTAV</sequence>